<dbReference type="GO" id="GO:0061630">
    <property type="term" value="F:ubiquitin protein ligase activity"/>
    <property type="evidence" value="ECO:0007669"/>
    <property type="project" value="TreeGrafter"/>
</dbReference>
<dbReference type="SMART" id="SM00184">
    <property type="entry name" value="RING"/>
    <property type="match status" value="1"/>
</dbReference>
<evidence type="ECO:0000256" key="5">
    <source>
        <dbReference type="SAM" id="SignalP"/>
    </source>
</evidence>
<dbReference type="GO" id="GO:0008270">
    <property type="term" value="F:zinc ion binding"/>
    <property type="evidence" value="ECO:0007669"/>
    <property type="project" value="UniProtKB-KW"/>
</dbReference>
<dbReference type="AlphaFoldDB" id="A0AAD9Q650"/>
<organism evidence="7 8">
    <name type="scientific">Acropora cervicornis</name>
    <name type="common">Staghorn coral</name>
    <dbReference type="NCBI Taxonomy" id="6130"/>
    <lineage>
        <taxon>Eukaryota</taxon>
        <taxon>Metazoa</taxon>
        <taxon>Cnidaria</taxon>
        <taxon>Anthozoa</taxon>
        <taxon>Hexacorallia</taxon>
        <taxon>Scleractinia</taxon>
        <taxon>Astrocoeniina</taxon>
        <taxon>Acroporidae</taxon>
        <taxon>Acropora</taxon>
    </lineage>
</organism>
<dbReference type="PANTHER" id="PTHR22696:SF1">
    <property type="entry name" value="E3 UBIQUITIN-PROTEIN LIGASE RNF26"/>
    <property type="match status" value="1"/>
</dbReference>
<dbReference type="InterPro" id="IPR001841">
    <property type="entry name" value="Znf_RING"/>
</dbReference>
<dbReference type="InterPro" id="IPR013083">
    <property type="entry name" value="Znf_RING/FYVE/PHD"/>
</dbReference>
<feature type="chain" id="PRO_5041972215" evidence="5">
    <location>
        <begin position="20"/>
        <end position="486"/>
    </location>
</feature>
<feature type="transmembrane region" description="Helical" evidence="4">
    <location>
        <begin position="214"/>
        <end position="235"/>
    </location>
</feature>
<dbReference type="PROSITE" id="PS50089">
    <property type="entry name" value="ZF_RING_2"/>
    <property type="match status" value="1"/>
</dbReference>
<feature type="domain" description="RING-type" evidence="6">
    <location>
        <begin position="432"/>
        <end position="475"/>
    </location>
</feature>
<keyword evidence="4" id="KW-0812">Transmembrane</keyword>
<keyword evidence="2" id="KW-0862">Zinc</keyword>
<dbReference type="Pfam" id="PF13920">
    <property type="entry name" value="zf-C3HC4_3"/>
    <property type="match status" value="1"/>
</dbReference>
<dbReference type="PANTHER" id="PTHR22696">
    <property type="entry name" value="E3 UBIQUITIN-PROTEIN LIGASE RNF26"/>
    <property type="match status" value="1"/>
</dbReference>
<dbReference type="GO" id="GO:0006511">
    <property type="term" value="P:ubiquitin-dependent protein catabolic process"/>
    <property type="evidence" value="ECO:0007669"/>
    <property type="project" value="TreeGrafter"/>
</dbReference>
<keyword evidence="5" id="KW-0732">Signal</keyword>
<sequence>MGRSLIFPAFVLMLACVVASENEGKRIFRQCKPFPQPLYDAFPYLLEFVRSVAWFFGNLFSAVYYLLDKIVITLCEIISSIFSCVKYVIKLVEYIGCGVKTILQVNYNFVSSLFEGLAKAGRFISDLLRSFSQAVRTGLTSTFQGLVSWIHGVINWIPAGFYQASIGAQAATNATGSILYQSYLGWKYVLKTPVSALSTVAIAVRAVIECLLVSAWNTGLLLLEILCSFLASIFLGIESVGKSIIMCSTSTWNKLIAFSKWFLFSFQALLYAIGQNTLNVFNTISWAISFTFSTSIRGLYLTSNSICWLVSTSLTELGRCFIKCIETLINAASLAVHYSPVGRWTVMVLALVGFLPIYSWAVLRVNVFSVTFELLEASLQGVLAFVTSFQVPSFPTQVQVADGHEQLRHVPKDERHSNLMEQLERERDQNLCVVCQTEKKNIVVMPCRHMCMCKNCCAQLFRIQRYQRKTCPLCRNIITSTMEIYA</sequence>
<dbReference type="GO" id="GO:0016567">
    <property type="term" value="P:protein ubiquitination"/>
    <property type="evidence" value="ECO:0007669"/>
    <property type="project" value="TreeGrafter"/>
</dbReference>
<accession>A0AAD9Q650</accession>
<evidence type="ECO:0000313" key="8">
    <source>
        <dbReference type="Proteomes" id="UP001249851"/>
    </source>
</evidence>
<reference evidence="7" key="1">
    <citation type="journal article" date="2023" name="G3 (Bethesda)">
        <title>Whole genome assembly and annotation of the endangered Caribbean coral Acropora cervicornis.</title>
        <authorList>
            <person name="Selwyn J.D."/>
            <person name="Vollmer S.V."/>
        </authorList>
    </citation>
    <scope>NUCLEOTIDE SEQUENCE</scope>
    <source>
        <strain evidence="7">K2</strain>
    </source>
</reference>
<dbReference type="EMBL" id="JARQWQ010000063">
    <property type="protein sequence ID" value="KAK2555401.1"/>
    <property type="molecule type" value="Genomic_DNA"/>
</dbReference>
<feature type="signal peptide" evidence="5">
    <location>
        <begin position="1"/>
        <end position="19"/>
    </location>
</feature>
<evidence type="ECO:0000256" key="1">
    <source>
        <dbReference type="ARBA" id="ARBA00022771"/>
    </source>
</evidence>
<reference evidence="7" key="2">
    <citation type="journal article" date="2023" name="Science">
        <title>Genomic signatures of disease resistance in endangered staghorn corals.</title>
        <authorList>
            <person name="Vollmer S.V."/>
            <person name="Selwyn J.D."/>
            <person name="Despard B.A."/>
            <person name="Roesel C.L."/>
        </authorList>
    </citation>
    <scope>NUCLEOTIDE SEQUENCE</scope>
    <source>
        <strain evidence="7">K2</strain>
    </source>
</reference>
<feature type="transmembrane region" description="Helical" evidence="4">
    <location>
        <begin position="255"/>
        <end position="274"/>
    </location>
</feature>
<dbReference type="Gene3D" id="3.30.40.10">
    <property type="entry name" value="Zinc/RING finger domain, C3HC4 (zinc finger)"/>
    <property type="match status" value="1"/>
</dbReference>
<dbReference type="Proteomes" id="UP001249851">
    <property type="component" value="Unassembled WGS sequence"/>
</dbReference>
<feature type="transmembrane region" description="Helical" evidence="4">
    <location>
        <begin position="344"/>
        <end position="363"/>
    </location>
</feature>
<keyword evidence="4" id="KW-0472">Membrane</keyword>
<dbReference type="SUPFAM" id="SSF57850">
    <property type="entry name" value="RING/U-box"/>
    <property type="match status" value="1"/>
</dbReference>
<evidence type="ECO:0000259" key="6">
    <source>
        <dbReference type="PROSITE" id="PS50089"/>
    </source>
</evidence>
<keyword evidence="1 3" id="KW-0479">Metal-binding</keyword>
<name>A0AAD9Q650_ACRCE</name>
<proteinExistence type="predicted"/>
<gene>
    <name evidence="7" type="ORF">P5673_023044</name>
</gene>
<evidence type="ECO:0000256" key="4">
    <source>
        <dbReference type="SAM" id="Phobius"/>
    </source>
</evidence>
<protein>
    <submittedName>
        <fullName evidence="7">RING finger protein B</fullName>
    </submittedName>
</protein>
<dbReference type="PROSITE" id="PS51257">
    <property type="entry name" value="PROKAR_LIPOPROTEIN"/>
    <property type="match status" value="1"/>
</dbReference>
<keyword evidence="8" id="KW-1185">Reference proteome</keyword>
<evidence type="ECO:0000256" key="2">
    <source>
        <dbReference type="ARBA" id="ARBA00022833"/>
    </source>
</evidence>
<keyword evidence="1 3" id="KW-0863">Zinc-finger</keyword>
<evidence type="ECO:0000313" key="7">
    <source>
        <dbReference type="EMBL" id="KAK2555401.1"/>
    </source>
</evidence>
<comment type="caution">
    <text evidence="7">The sequence shown here is derived from an EMBL/GenBank/DDBJ whole genome shotgun (WGS) entry which is preliminary data.</text>
</comment>
<keyword evidence="4" id="KW-1133">Transmembrane helix</keyword>
<evidence type="ECO:0000256" key="3">
    <source>
        <dbReference type="PROSITE-ProRule" id="PRU00175"/>
    </source>
</evidence>